<gene>
    <name evidence="1" type="ORF">C8D95_102342</name>
</gene>
<dbReference type="RefSeq" id="WP_420902626.1">
    <property type="nucleotide sequence ID" value="NZ_CP034588.1"/>
</dbReference>
<reference evidence="1 2" key="1">
    <citation type="submission" date="2018-05" db="EMBL/GenBank/DDBJ databases">
        <title>Genomic Encyclopedia of Type Strains, Phase IV (KMG-IV): sequencing the most valuable type-strain genomes for metagenomic binning, comparative biology and taxonomic classification.</title>
        <authorList>
            <person name="Goeker M."/>
        </authorList>
    </citation>
    <scope>NUCLEOTIDE SEQUENCE [LARGE SCALE GENOMIC DNA]</scope>
    <source>
        <strain evidence="1 2">DSM 103371</strain>
    </source>
</reference>
<proteinExistence type="predicted"/>
<dbReference type="EMBL" id="QGGV01000002">
    <property type="protein sequence ID" value="PWK57695.1"/>
    <property type="molecule type" value="Genomic_DNA"/>
</dbReference>
<dbReference type="AlphaFoldDB" id="A0A316GBV7"/>
<evidence type="ECO:0000313" key="2">
    <source>
        <dbReference type="Proteomes" id="UP000245390"/>
    </source>
</evidence>
<keyword evidence="2" id="KW-1185">Reference proteome</keyword>
<protein>
    <submittedName>
        <fullName evidence="1">Uncharacterized protein</fullName>
    </submittedName>
</protein>
<dbReference type="NCBIfam" id="NF046098">
    <property type="entry name" value="RSP_7527_fam"/>
    <property type="match status" value="1"/>
</dbReference>
<accession>A0A316GBV7</accession>
<name>A0A316GBV7_9RHOB</name>
<dbReference type="InterPro" id="IPR058227">
    <property type="entry name" value="RSP_7527-like"/>
</dbReference>
<evidence type="ECO:0000313" key="1">
    <source>
        <dbReference type="EMBL" id="PWK57695.1"/>
    </source>
</evidence>
<organism evidence="1 2">
    <name type="scientific">Silicimonas algicola</name>
    <dbReference type="NCBI Taxonomy" id="1826607"/>
    <lineage>
        <taxon>Bacteria</taxon>
        <taxon>Pseudomonadati</taxon>
        <taxon>Pseudomonadota</taxon>
        <taxon>Alphaproteobacteria</taxon>
        <taxon>Rhodobacterales</taxon>
        <taxon>Paracoccaceae</taxon>
    </lineage>
</organism>
<dbReference type="Proteomes" id="UP000245390">
    <property type="component" value="Unassembled WGS sequence"/>
</dbReference>
<sequence>MTSTSDTRIDVDRIERKARLLRAQYLSGLFRRRR</sequence>
<comment type="caution">
    <text evidence="1">The sequence shown here is derived from an EMBL/GenBank/DDBJ whole genome shotgun (WGS) entry which is preliminary data.</text>
</comment>